<name>A0A8X6P3H8_NEPPI</name>
<evidence type="ECO:0000313" key="3">
    <source>
        <dbReference type="Proteomes" id="UP000887013"/>
    </source>
</evidence>
<comment type="caution">
    <text evidence="2">The sequence shown here is derived from an EMBL/GenBank/DDBJ whole genome shotgun (WGS) entry which is preliminary data.</text>
</comment>
<gene>
    <name evidence="2" type="ORF">NPIL_441831</name>
</gene>
<keyword evidence="3" id="KW-1185">Reference proteome</keyword>
<proteinExistence type="predicted"/>
<protein>
    <submittedName>
        <fullName evidence="2">Uncharacterized protein</fullName>
    </submittedName>
</protein>
<dbReference type="EMBL" id="BMAW01015801">
    <property type="protein sequence ID" value="GFT45603.1"/>
    <property type="molecule type" value="Genomic_DNA"/>
</dbReference>
<organism evidence="2 3">
    <name type="scientific">Nephila pilipes</name>
    <name type="common">Giant wood spider</name>
    <name type="synonym">Nephila maculata</name>
    <dbReference type="NCBI Taxonomy" id="299642"/>
    <lineage>
        <taxon>Eukaryota</taxon>
        <taxon>Metazoa</taxon>
        <taxon>Ecdysozoa</taxon>
        <taxon>Arthropoda</taxon>
        <taxon>Chelicerata</taxon>
        <taxon>Arachnida</taxon>
        <taxon>Araneae</taxon>
        <taxon>Araneomorphae</taxon>
        <taxon>Entelegynae</taxon>
        <taxon>Araneoidea</taxon>
        <taxon>Nephilidae</taxon>
        <taxon>Nephila</taxon>
    </lineage>
</organism>
<reference evidence="2" key="1">
    <citation type="submission" date="2020-08" db="EMBL/GenBank/DDBJ databases">
        <title>Multicomponent nature underlies the extraordinary mechanical properties of spider dragline silk.</title>
        <authorList>
            <person name="Kono N."/>
            <person name="Nakamura H."/>
            <person name="Mori M."/>
            <person name="Yoshida Y."/>
            <person name="Ohtoshi R."/>
            <person name="Malay A.D."/>
            <person name="Moran D.A.P."/>
            <person name="Tomita M."/>
            <person name="Numata K."/>
            <person name="Arakawa K."/>
        </authorList>
    </citation>
    <scope>NUCLEOTIDE SEQUENCE</scope>
</reference>
<evidence type="ECO:0000256" key="1">
    <source>
        <dbReference type="SAM" id="MobiDB-lite"/>
    </source>
</evidence>
<dbReference type="AlphaFoldDB" id="A0A8X6P3H8"/>
<sequence>MQTFDYFSLHEELDISAFGKKIRNPVSERPSNYNSNRSLSSKSPAPRSRWKNPTPYHPLSHRKRNPSHHIAFKSQMLFTGTTKPLEAKLLFSPSDTTSMQSSSGILTPKQGATNDCGLGNTSHKTSKILMPKEHTFLEDRWDLRPAYLFESL</sequence>
<feature type="compositionally biased region" description="Polar residues" evidence="1">
    <location>
        <begin position="29"/>
        <end position="43"/>
    </location>
</feature>
<feature type="region of interest" description="Disordered" evidence="1">
    <location>
        <begin position="24"/>
        <end position="65"/>
    </location>
</feature>
<evidence type="ECO:0000313" key="2">
    <source>
        <dbReference type="EMBL" id="GFT45603.1"/>
    </source>
</evidence>
<accession>A0A8X6P3H8</accession>
<dbReference type="Proteomes" id="UP000887013">
    <property type="component" value="Unassembled WGS sequence"/>
</dbReference>